<dbReference type="EMBL" id="CP023344">
    <property type="protein sequence ID" value="ATC65063.1"/>
    <property type="molecule type" value="Genomic_DNA"/>
</dbReference>
<organism evidence="1 2">
    <name type="scientific">Nibricoccus aquaticus</name>
    <dbReference type="NCBI Taxonomy" id="2576891"/>
    <lineage>
        <taxon>Bacteria</taxon>
        <taxon>Pseudomonadati</taxon>
        <taxon>Verrucomicrobiota</taxon>
        <taxon>Opitutia</taxon>
        <taxon>Opitutales</taxon>
        <taxon>Opitutaceae</taxon>
        <taxon>Nibricoccus</taxon>
    </lineage>
</organism>
<gene>
    <name evidence="1" type="ORF">CMV30_14450</name>
</gene>
<dbReference type="RefSeq" id="WP_096056694.1">
    <property type="nucleotide sequence ID" value="NZ_CP023344.1"/>
</dbReference>
<keyword evidence="2" id="KW-1185">Reference proteome</keyword>
<proteinExistence type="predicted"/>
<name>A0A290Q9E3_9BACT</name>
<dbReference type="Proteomes" id="UP000217265">
    <property type="component" value="Chromosome"/>
</dbReference>
<evidence type="ECO:0000313" key="2">
    <source>
        <dbReference type="Proteomes" id="UP000217265"/>
    </source>
</evidence>
<protein>
    <submittedName>
        <fullName evidence="1">Uncharacterized protein</fullName>
    </submittedName>
</protein>
<dbReference type="KEGG" id="vbh:CMV30_14450"/>
<evidence type="ECO:0000313" key="1">
    <source>
        <dbReference type="EMBL" id="ATC65063.1"/>
    </source>
</evidence>
<reference evidence="1 2" key="1">
    <citation type="submission" date="2017-09" db="EMBL/GenBank/DDBJ databases">
        <title>Complete genome sequence of Verrucomicrobial strain HZ-65, isolated from freshwater.</title>
        <authorList>
            <person name="Choi A."/>
        </authorList>
    </citation>
    <scope>NUCLEOTIDE SEQUENCE [LARGE SCALE GENOMIC DNA]</scope>
    <source>
        <strain evidence="1 2">HZ-65</strain>
    </source>
</reference>
<sequence length="77" mass="8611">MQTYLSGEEVMLGDVVTRNGEDEGWIMSLQDGLPEWGLTEADSRGLVMIKWQKLGLVCENTSDNEDLQLVRRAPPST</sequence>
<dbReference type="AlphaFoldDB" id="A0A290Q9E3"/>
<accession>A0A290Q9E3</accession>